<dbReference type="EMBL" id="CP026113">
    <property type="protein sequence ID" value="AUT65785.1"/>
    <property type="molecule type" value="Genomic_DNA"/>
</dbReference>
<gene>
    <name evidence="2" type="ORF">C2L65_40540</name>
</gene>
<dbReference type="KEGG" id="pter:C2L65_40540"/>
<evidence type="ECO:0008006" key="4">
    <source>
        <dbReference type="Google" id="ProtNLM"/>
    </source>
</evidence>
<dbReference type="AlphaFoldDB" id="A0A2I8F1N7"/>
<accession>A0A2I8F1N7</accession>
<sequence length="75" mass="7980">MHRIALGMIGAALAACAMTSTSQTGPNGRPVHHIDAMTSASMWDKAGSLCPNGYNIVMQPQETSSVDWEMAIECK</sequence>
<dbReference type="RefSeq" id="WP_042317123.1">
    <property type="nucleotide sequence ID" value="NZ_CP026113.1"/>
</dbReference>
<dbReference type="PROSITE" id="PS51257">
    <property type="entry name" value="PROKAR_LIPOPROTEIN"/>
    <property type="match status" value="1"/>
</dbReference>
<evidence type="ECO:0000313" key="2">
    <source>
        <dbReference type="EMBL" id="AUT65785.1"/>
    </source>
</evidence>
<feature type="chain" id="PRO_5014455671" description="Lipoprotein" evidence="1">
    <location>
        <begin position="18"/>
        <end position="75"/>
    </location>
</feature>
<proteinExistence type="predicted"/>
<evidence type="ECO:0000313" key="3">
    <source>
        <dbReference type="Proteomes" id="UP000243502"/>
    </source>
</evidence>
<evidence type="ECO:0000256" key="1">
    <source>
        <dbReference type="SAM" id="SignalP"/>
    </source>
</evidence>
<organism evidence="2 3">
    <name type="scientific">Paraburkholderia terrae</name>
    <dbReference type="NCBI Taxonomy" id="311230"/>
    <lineage>
        <taxon>Bacteria</taxon>
        <taxon>Pseudomonadati</taxon>
        <taxon>Pseudomonadota</taxon>
        <taxon>Betaproteobacteria</taxon>
        <taxon>Burkholderiales</taxon>
        <taxon>Burkholderiaceae</taxon>
        <taxon>Paraburkholderia</taxon>
    </lineage>
</organism>
<reference evidence="2 3" key="1">
    <citation type="submission" date="2018-01" db="EMBL/GenBank/DDBJ databases">
        <title>Species boundaries and ecological features among Paraburkholderia terrae DSMZ17804T, P. hospita DSMZ17164T and P. caribensis DSMZ13236T.</title>
        <authorList>
            <person name="Pratama A.A."/>
        </authorList>
    </citation>
    <scope>NUCLEOTIDE SEQUENCE [LARGE SCALE GENOMIC DNA]</scope>
    <source>
        <strain evidence="2 3">DSM 17804</strain>
    </source>
</reference>
<dbReference type="Proteomes" id="UP000243502">
    <property type="component" value="Chromosome 3"/>
</dbReference>
<protein>
    <recommendedName>
        <fullName evidence="4">Lipoprotein</fullName>
    </recommendedName>
</protein>
<feature type="signal peptide" evidence="1">
    <location>
        <begin position="1"/>
        <end position="17"/>
    </location>
</feature>
<name>A0A2I8F1N7_9BURK</name>
<keyword evidence="1" id="KW-0732">Signal</keyword>